<accession>A0ABW5RCW1</accession>
<dbReference type="Proteomes" id="UP001597497">
    <property type="component" value="Unassembled WGS sequence"/>
</dbReference>
<reference evidence="2" key="1">
    <citation type="journal article" date="2019" name="Int. J. Syst. Evol. Microbiol.">
        <title>The Global Catalogue of Microorganisms (GCM) 10K type strain sequencing project: providing services to taxonomists for standard genome sequencing and annotation.</title>
        <authorList>
            <consortium name="The Broad Institute Genomics Platform"/>
            <consortium name="The Broad Institute Genome Sequencing Center for Infectious Disease"/>
            <person name="Wu L."/>
            <person name="Ma J."/>
        </authorList>
    </citation>
    <scope>NUCLEOTIDE SEQUENCE [LARGE SCALE GENOMIC DNA]</scope>
    <source>
        <strain evidence="2">KCTC 33676</strain>
    </source>
</reference>
<proteinExistence type="predicted"/>
<organism evidence="1 2">
    <name type="scientific">Marinicrinis sediminis</name>
    <dbReference type="NCBI Taxonomy" id="1652465"/>
    <lineage>
        <taxon>Bacteria</taxon>
        <taxon>Bacillati</taxon>
        <taxon>Bacillota</taxon>
        <taxon>Bacilli</taxon>
        <taxon>Bacillales</taxon>
        <taxon>Paenibacillaceae</taxon>
    </lineage>
</organism>
<name>A0ABW5RCW1_9BACL</name>
<evidence type="ECO:0008006" key="3">
    <source>
        <dbReference type="Google" id="ProtNLM"/>
    </source>
</evidence>
<dbReference type="EMBL" id="JBHUMM010000043">
    <property type="protein sequence ID" value="MFD2672886.1"/>
    <property type="molecule type" value="Genomic_DNA"/>
</dbReference>
<keyword evidence="2" id="KW-1185">Reference proteome</keyword>
<protein>
    <recommendedName>
        <fullName evidence="3">DUF4825 domain-containing protein</fullName>
    </recommendedName>
</protein>
<sequence length="246" mass="27912">MSRSVRKSIAMLACLFLIGVLTTGCMYPDSQRKQPYRPSLESIAIVQIAVDQFQERTGVLPIKNSESDTPFYEKYIIDFKKLIGPYLSEPPSNAFENGGSDYYVLVDVEKDPTVKLMSLVAIQKVNDVQRAVDDYALSHPGEWPLLNPAHSQGWFTLDYGKLSVKEPDIPSFYSPQSLQLLIHEEQGHVVIDYASDLMAIIQKKGIETFEAEGDIRALLIEDHPYVPVKSFPYEWNDQQPVLLKER</sequence>
<comment type="caution">
    <text evidence="1">The sequence shown here is derived from an EMBL/GenBank/DDBJ whole genome shotgun (WGS) entry which is preliminary data.</text>
</comment>
<evidence type="ECO:0000313" key="1">
    <source>
        <dbReference type="EMBL" id="MFD2672886.1"/>
    </source>
</evidence>
<evidence type="ECO:0000313" key="2">
    <source>
        <dbReference type="Proteomes" id="UP001597497"/>
    </source>
</evidence>
<dbReference type="PROSITE" id="PS51257">
    <property type="entry name" value="PROKAR_LIPOPROTEIN"/>
    <property type="match status" value="1"/>
</dbReference>
<gene>
    <name evidence="1" type="ORF">ACFSUC_15055</name>
</gene>
<dbReference type="RefSeq" id="WP_379930448.1">
    <property type="nucleotide sequence ID" value="NZ_JBHUMM010000043.1"/>
</dbReference>